<accession>A0AAN6LNV3</accession>
<protein>
    <recommendedName>
        <fullName evidence="8">Protein SSH4</fullName>
    </recommendedName>
</protein>
<dbReference type="Gene3D" id="2.60.120.920">
    <property type="match status" value="1"/>
</dbReference>
<dbReference type="PROSITE" id="PS50897">
    <property type="entry name" value="CTLH"/>
    <property type="match status" value="1"/>
</dbReference>
<gene>
    <name evidence="6" type="ORF">GRF29_164g766943</name>
</gene>
<sequence length="669" mass="73976">MFRRGSYAQVASGNAGSNQPSSGSSQPGQFARLTNTGSIPLAAGTHSQSRHARSTDADGHHGSMSNSLSRSGPVPSYTSQMGQMGGYSGPQTEGASTFFVPSYLHGSKYAEKLAENHRARTATYREQRSANSLDDVSLSTSASSANLHKPGHSYRGLAHEIIERVPSFVEESVVSWPTRWDERDKYPQMDLDEDGRLAKFVGTSKSGHDEAASIRADHPMPRQCGIYYYEVTVVSKGKDGIIGVGFSGSKVSLSRIPGWEPDSYAYHGDDGLCFNGSTSGKPYGEKFGTLDVIGCGVNFHTNTAFFTRNGRYLGTAFKEVKPGLEYFPSIGMKKQNETLRANFGQEPFAFDIDTMMQQEKMRVHQEIMALRGQPKEQGSPDETQLIQSLIGQYLAHDGYVETARKFAREVMEEAKALSPDGNADVPHLETEEDIDAVNRQKIRAAILDGDIDKALKHTKAYYPSVLRDNENIYFKLRCRKFIEMIRSCSELNAQLQPSIIPTPPSKRSTASTLNNRNSTATDEYDFEMELDEHLGVHNGAPWENDEEDDDLEAKQKKLQELTQSMLEYGMELKQEFANDPRREVKRALEDTFALIAYENVRESSLAPLLETKGRVPVAEELNSAILVSLGKSSSAALERLVQQTEALVNELAEDGGPGAFINVRKDFLQ</sequence>
<dbReference type="PROSITE" id="PS50896">
    <property type="entry name" value="LISH"/>
    <property type="match status" value="1"/>
</dbReference>
<dbReference type="PANTHER" id="PTHR12864">
    <property type="entry name" value="RAN BINDING PROTEIN 9-RELATED"/>
    <property type="match status" value="1"/>
</dbReference>
<feature type="region of interest" description="Disordered" evidence="3">
    <location>
        <begin position="1"/>
        <end position="90"/>
    </location>
</feature>
<comment type="function">
    <text evidence="1">Involved in the proteasome-dependent degradation of fructose-1,6-bisphosphatase.</text>
</comment>
<dbReference type="InterPro" id="IPR024964">
    <property type="entry name" value="CTLH/CRA"/>
</dbReference>
<evidence type="ECO:0000313" key="6">
    <source>
        <dbReference type="EMBL" id="KAK3201804.1"/>
    </source>
</evidence>
<dbReference type="InterPro" id="IPR006595">
    <property type="entry name" value="CTLH_C"/>
</dbReference>
<dbReference type="Pfam" id="PF10607">
    <property type="entry name" value="CTLH"/>
    <property type="match status" value="1"/>
</dbReference>
<name>A0AAN6LNV3_9PLEO</name>
<dbReference type="SMART" id="SM00757">
    <property type="entry name" value="CRA"/>
    <property type="match status" value="1"/>
</dbReference>
<dbReference type="InterPro" id="IPR035782">
    <property type="entry name" value="SPRY_RanBP9/10"/>
</dbReference>
<dbReference type="InterPro" id="IPR013320">
    <property type="entry name" value="ConA-like_dom_sf"/>
</dbReference>
<dbReference type="CDD" id="cd12909">
    <property type="entry name" value="SPRY_RanBP9_10"/>
    <property type="match status" value="1"/>
</dbReference>
<evidence type="ECO:0000259" key="4">
    <source>
        <dbReference type="PROSITE" id="PS50188"/>
    </source>
</evidence>
<evidence type="ECO:0000313" key="7">
    <source>
        <dbReference type="Proteomes" id="UP001280581"/>
    </source>
</evidence>
<evidence type="ECO:0000259" key="5">
    <source>
        <dbReference type="PROSITE" id="PS50897"/>
    </source>
</evidence>
<feature type="region of interest" description="Disordered" evidence="3">
    <location>
        <begin position="499"/>
        <end position="518"/>
    </location>
</feature>
<dbReference type="InterPro" id="IPR050618">
    <property type="entry name" value="Ubq-SigPath_Reg"/>
</dbReference>
<evidence type="ECO:0008006" key="8">
    <source>
        <dbReference type="Google" id="ProtNLM"/>
    </source>
</evidence>
<dbReference type="AlphaFoldDB" id="A0AAN6LNV3"/>
<dbReference type="InterPro" id="IPR001870">
    <property type="entry name" value="B30.2/SPRY"/>
</dbReference>
<feature type="coiled-coil region" evidence="2">
    <location>
        <begin position="544"/>
        <end position="571"/>
    </location>
</feature>
<feature type="compositionally biased region" description="Polar residues" evidence="3">
    <location>
        <begin position="63"/>
        <end position="82"/>
    </location>
</feature>
<dbReference type="InterPro" id="IPR043136">
    <property type="entry name" value="B30.2/SPRY_sf"/>
</dbReference>
<proteinExistence type="predicted"/>
<dbReference type="SMART" id="SM00449">
    <property type="entry name" value="SPRY"/>
    <property type="match status" value="1"/>
</dbReference>
<dbReference type="Proteomes" id="UP001280581">
    <property type="component" value="Unassembled WGS sequence"/>
</dbReference>
<dbReference type="InterPro" id="IPR006594">
    <property type="entry name" value="LisH"/>
</dbReference>
<feature type="domain" description="CTLH" evidence="5">
    <location>
        <begin position="435"/>
        <end position="492"/>
    </location>
</feature>
<feature type="compositionally biased region" description="Low complexity" evidence="3">
    <location>
        <begin position="11"/>
        <end position="28"/>
    </location>
</feature>
<evidence type="ECO:0000256" key="2">
    <source>
        <dbReference type="SAM" id="Coils"/>
    </source>
</evidence>
<dbReference type="InterPro" id="IPR003877">
    <property type="entry name" value="SPRY_dom"/>
</dbReference>
<dbReference type="InterPro" id="IPR013144">
    <property type="entry name" value="CRA_dom"/>
</dbReference>
<dbReference type="EMBL" id="WVTA01000015">
    <property type="protein sequence ID" value="KAK3201804.1"/>
    <property type="molecule type" value="Genomic_DNA"/>
</dbReference>
<comment type="caution">
    <text evidence="6">The sequence shown here is derived from an EMBL/GenBank/DDBJ whole genome shotgun (WGS) entry which is preliminary data.</text>
</comment>
<dbReference type="Pfam" id="PF00622">
    <property type="entry name" value="SPRY"/>
    <property type="match status" value="1"/>
</dbReference>
<feature type="domain" description="B30.2/SPRY" evidence="4">
    <location>
        <begin position="158"/>
        <end position="348"/>
    </location>
</feature>
<dbReference type="SMART" id="SM00668">
    <property type="entry name" value="CTLH"/>
    <property type="match status" value="1"/>
</dbReference>
<evidence type="ECO:0000256" key="1">
    <source>
        <dbReference type="ARBA" id="ARBA00002343"/>
    </source>
</evidence>
<keyword evidence="2" id="KW-0175">Coiled coil</keyword>
<dbReference type="SUPFAM" id="SSF49899">
    <property type="entry name" value="Concanavalin A-like lectins/glucanases"/>
    <property type="match status" value="1"/>
</dbReference>
<evidence type="ECO:0000256" key="3">
    <source>
        <dbReference type="SAM" id="MobiDB-lite"/>
    </source>
</evidence>
<dbReference type="PROSITE" id="PS50188">
    <property type="entry name" value="B302_SPRY"/>
    <property type="match status" value="1"/>
</dbReference>
<reference evidence="6 7" key="1">
    <citation type="submission" date="2021-02" db="EMBL/GenBank/DDBJ databases">
        <title>Genome assembly of Pseudopithomyces chartarum.</title>
        <authorList>
            <person name="Jauregui R."/>
            <person name="Singh J."/>
            <person name="Voisey C."/>
        </authorList>
    </citation>
    <scope>NUCLEOTIDE SEQUENCE [LARGE SCALE GENOMIC DNA]</scope>
    <source>
        <strain evidence="6 7">AGR01</strain>
    </source>
</reference>
<organism evidence="6 7">
    <name type="scientific">Pseudopithomyces chartarum</name>
    <dbReference type="NCBI Taxonomy" id="1892770"/>
    <lineage>
        <taxon>Eukaryota</taxon>
        <taxon>Fungi</taxon>
        <taxon>Dikarya</taxon>
        <taxon>Ascomycota</taxon>
        <taxon>Pezizomycotina</taxon>
        <taxon>Dothideomycetes</taxon>
        <taxon>Pleosporomycetidae</taxon>
        <taxon>Pleosporales</taxon>
        <taxon>Massarineae</taxon>
        <taxon>Didymosphaeriaceae</taxon>
        <taxon>Pseudopithomyces</taxon>
    </lineage>
</organism>
<keyword evidence="7" id="KW-1185">Reference proteome</keyword>